<dbReference type="Proteomes" id="UP000280726">
    <property type="component" value="Unassembled WGS sequence"/>
</dbReference>
<accession>A0A3N4Z4Z7</accession>
<comment type="caution">
    <text evidence="1">The sequence shown here is derived from an EMBL/GenBank/DDBJ whole genome shotgun (WGS) entry which is preliminary data.</text>
</comment>
<keyword evidence="2" id="KW-1185">Reference proteome</keyword>
<proteinExistence type="predicted"/>
<evidence type="ECO:0000313" key="2">
    <source>
        <dbReference type="Proteomes" id="UP000280726"/>
    </source>
</evidence>
<evidence type="ECO:0008006" key="3">
    <source>
        <dbReference type="Google" id="ProtNLM"/>
    </source>
</evidence>
<protein>
    <recommendedName>
        <fullName evidence="3">Transcriptional regulator, AbiEi antitoxin, Type IV TA system</fullName>
    </recommendedName>
</protein>
<dbReference type="OrthoDB" id="5517693at2"/>
<dbReference type="EMBL" id="RKRA01000001">
    <property type="protein sequence ID" value="RPF27493.1"/>
    <property type="molecule type" value="Genomic_DNA"/>
</dbReference>
<sequence length="337" mass="37085">MEHPPGPPTPPPVILTRDYGRDAVRAARRRGRLTQVRRGAYVVRPDGSPPWVQREHMALAACVAAAAELRCEYAFSHETAALIHGCWLSGMDGDTHITQRTRPSCGGGGLRRHQGRLPTSDVTVVNGLPVTTLGRTVEDCARTMPPRRALVVADSALRILARPDRRDRAGSTARLEAARAELLERLDRRGGDRGVIRARAVMGWADGFAESAGESEMRWLAVANGLPRPTSQMPVLTEKGEYFTDLGWQLAETGTDERWTVAMEYDGAGKYQGPESLYAEKVREDAIRAVVHRFQRFVVADLRLPDRAFMRMVGAFPAGVRRALRPVPGLRNVPGAD</sequence>
<dbReference type="RefSeq" id="WP_123917063.1">
    <property type="nucleotide sequence ID" value="NZ_RKRA01000001.1"/>
</dbReference>
<dbReference type="AlphaFoldDB" id="A0A3N4Z4Z7"/>
<name>A0A3N4Z4Z7_9MICO</name>
<evidence type="ECO:0000313" key="1">
    <source>
        <dbReference type="EMBL" id="RPF27493.1"/>
    </source>
</evidence>
<gene>
    <name evidence="1" type="ORF">EDD32_1980</name>
</gene>
<organism evidence="1 2">
    <name type="scientific">Georgenia muralis</name>
    <dbReference type="NCBI Taxonomy" id="154117"/>
    <lineage>
        <taxon>Bacteria</taxon>
        <taxon>Bacillati</taxon>
        <taxon>Actinomycetota</taxon>
        <taxon>Actinomycetes</taxon>
        <taxon>Micrococcales</taxon>
        <taxon>Bogoriellaceae</taxon>
        <taxon>Georgenia</taxon>
    </lineage>
</organism>
<reference evidence="1 2" key="1">
    <citation type="submission" date="2018-11" db="EMBL/GenBank/DDBJ databases">
        <title>Sequencing the genomes of 1000 actinobacteria strains.</title>
        <authorList>
            <person name="Klenk H.-P."/>
        </authorList>
    </citation>
    <scope>NUCLEOTIDE SEQUENCE [LARGE SCALE GENOMIC DNA]</scope>
    <source>
        <strain evidence="1 2">DSM 14418</strain>
    </source>
</reference>